<evidence type="ECO:0000313" key="3">
    <source>
        <dbReference type="Proteomes" id="UP000799770"/>
    </source>
</evidence>
<dbReference type="AlphaFoldDB" id="A0A6A5Z9L0"/>
<dbReference type="OrthoDB" id="444631at2759"/>
<gene>
    <name evidence="2" type="ORF">BDV96DRAFT_574883</name>
</gene>
<feature type="transmembrane region" description="Helical" evidence="1">
    <location>
        <begin position="21"/>
        <end position="42"/>
    </location>
</feature>
<dbReference type="Proteomes" id="UP000799770">
    <property type="component" value="Unassembled WGS sequence"/>
</dbReference>
<protein>
    <submittedName>
        <fullName evidence="2">Uncharacterized protein</fullName>
    </submittedName>
</protein>
<keyword evidence="1" id="KW-1133">Transmembrane helix</keyword>
<sequence length="93" mass="10686">MLKPLLMQRSQKLGLALVFRLVTIDMIFDLLRTVYLTIAFLSQYPDRYNIWVILDPTIAVIVCALPCYGSLVGRRKPEGQQCELEIPTNIWST</sequence>
<organism evidence="2 3">
    <name type="scientific">Lophiotrema nucula</name>
    <dbReference type="NCBI Taxonomy" id="690887"/>
    <lineage>
        <taxon>Eukaryota</taxon>
        <taxon>Fungi</taxon>
        <taxon>Dikarya</taxon>
        <taxon>Ascomycota</taxon>
        <taxon>Pezizomycotina</taxon>
        <taxon>Dothideomycetes</taxon>
        <taxon>Pleosporomycetidae</taxon>
        <taxon>Pleosporales</taxon>
        <taxon>Lophiotremataceae</taxon>
        <taxon>Lophiotrema</taxon>
    </lineage>
</organism>
<name>A0A6A5Z9L0_9PLEO</name>
<keyword evidence="3" id="KW-1185">Reference proteome</keyword>
<feature type="transmembrane region" description="Helical" evidence="1">
    <location>
        <begin position="48"/>
        <end position="68"/>
    </location>
</feature>
<evidence type="ECO:0000256" key="1">
    <source>
        <dbReference type="SAM" id="Phobius"/>
    </source>
</evidence>
<keyword evidence="1" id="KW-0812">Transmembrane</keyword>
<reference evidence="2" key="1">
    <citation type="journal article" date="2020" name="Stud. Mycol.">
        <title>101 Dothideomycetes genomes: a test case for predicting lifestyles and emergence of pathogens.</title>
        <authorList>
            <person name="Haridas S."/>
            <person name="Albert R."/>
            <person name="Binder M."/>
            <person name="Bloem J."/>
            <person name="Labutti K."/>
            <person name="Salamov A."/>
            <person name="Andreopoulos B."/>
            <person name="Baker S."/>
            <person name="Barry K."/>
            <person name="Bills G."/>
            <person name="Bluhm B."/>
            <person name="Cannon C."/>
            <person name="Castanera R."/>
            <person name="Culley D."/>
            <person name="Daum C."/>
            <person name="Ezra D."/>
            <person name="Gonzalez J."/>
            <person name="Henrissat B."/>
            <person name="Kuo A."/>
            <person name="Liang C."/>
            <person name="Lipzen A."/>
            <person name="Lutzoni F."/>
            <person name="Magnuson J."/>
            <person name="Mondo S."/>
            <person name="Nolan M."/>
            <person name="Ohm R."/>
            <person name="Pangilinan J."/>
            <person name="Park H.-J."/>
            <person name="Ramirez L."/>
            <person name="Alfaro M."/>
            <person name="Sun H."/>
            <person name="Tritt A."/>
            <person name="Yoshinaga Y."/>
            <person name="Zwiers L.-H."/>
            <person name="Turgeon B."/>
            <person name="Goodwin S."/>
            <person name="Spatafora J."/>
            <person name="Crous P."/>
            <person name="Grigoriev I."/>
        </authorList>
    </citation>
    <scope>NUCLEOTIDE SEQUENCE</scope>
    <source>
        <strain evidence="2">CBS 627.86</strain>
    </source>
</reference>
<proteinExistence type="predicted"/>
<evidence type="ECO:0000313" key="2">
    <source>
        <dbReference type="EMBL" id="KAF2115965.1"/>
    </source>
</evidence>
<dbReference type="EMBL" id="ML977322">
    <property type="protein sequence ID" value="KAF2115965.1"/>
    <property type="molecule type" value="Genomic_DNA"/>
</dbReference>
<accession>A0A6A5Z9L0</accession>
<keyword evidence="1" id="KW-0472">Membrane</keyword>